<accession>A0A3A5MCF0</accession>
<dbReference type="OrthoDB" id="9801785at2"/>
<comment type="cofactor">
    <cofactor evidence="2">
        <name>NAD(+)</name>
        <dbReference type="ChEBI" id="CHEBI:57540"/>
    </cofactor>
</comment>
<dbReference type="InterPro" id="IPR036291">
    <property type="entry name" value="NAD(P)-bd_dom_sf"/>
</dbReference>
<evidence type="ECO:0000313" key="14">
    <source>
        <dbReference type="Proteomes" id="UP000272015"/>
    </source>
</evidence>
<keyword evidence="14" id="KW-1185">Reference proteome</keyword>
<evidence type="ECO:0000256" key="3">
    <source>
        <dbReference type="ARBA" id="ARBA00004947"/>
    </source>
</evidence>
<sequence>MSILVTGGAGYIGAHVVRLLRQRSEEIVVVDDLVTGDARRLDGLAVTQLDLSDNSSVEPVAQLMRDHAVTAVIHFAGRKQVAESVSRPAWYFQQNIGSLANIILAMELAGVKELVFSSSAAVYGTTEGARISEEAVTSPVNPYGESKLVGEHLIEAASRANGLRAASLRYFNVAGAGWPDLGDNAVLNLVPMVFEKLDEGHSPVIFGDDYATADGTCVRDYIHVLDLAEAHLATLDSLRGAEAGHTVYNVGTGLGTSVRDMVNKIIAVSGSSAVPEVRARRPGDPAWVVASPERIEKELGWTAQRGIDDIIASAWSARNLTVS</sequence>
<evidence type="ECO:0000256" key="7">
    <source>
        <dbReference type="ARBA" id="ARBA00023027"/>
    </source>
</evidence>
<evidence type="ECO:0000256" key="11">
    <source>
        <dbReference type="ARBA" id="ARBA00033067"/>
    </source>
</evidence>
<evidence type="ECO:0000256" key="9">
    <source>
        <dbReference type="ARBA" id="ARBA00023277"/>
    </source>
</evidence>
<dbReference type="EMBL" id="QZVS01000087">
    <property type="protein sequence ID" value="RJT87807.1"/>
    <property type="molecule type" value="Genomic_DNA"/>
</dbReference>
<comment type="caution">
    <text evidence="13">The sequence shown here is derived from an EMBL/GenBank/DDBJ whole genome shotgun (WGS) entry which is preliminary data.</text>
</comment>
<dbReference type="SUPFAM" id="SSF51735">
    <property type="entry name" value="NAD(P)-binding Rossmann-fold domains"/>
    <property type="match status" value="1"/>
</dbReference>
<dbReference type="Gene3D" id="3.40.50.720">
    <property type="entry name" value="NAD(P)-binding Rossmann-like Domain"/>
    <property type="match status" value="1"/>
</dbReference>
<dbReference type="Proteomes" id="UP000272015">
    <property type="component" value="Unassembled WGS sequence"/>
</dbReference>
<dbReference type="UniPathway" id="UPA00214"/>
<evidence type="ECO:0000256" key="1">
    <source>
        <dbReference type="ARBA" id="ARBA00000083"/>
    </source>
</evidence>
<dbReference type="InterPro" id="IPR005886">
    <property type="entry name" value="UDP_G4E"/>
</dbReference>
<evidence type="ECO:0000256" key="8">
    <source>
        <dbReference type="ARBA" id="ARBA00023235"/>
    </source>
</evidence>
<keyword evidence="8 13" id="KW-0413">Isomerase</keyword>
<organism evidence="13 14">
    <name type="scientific">Cryobacterium melibiosiphilum</name>
    <dbReference type="NCBI Taxonomy" id="995039"/>
    <lineage>
        <taxon>Bacteria</taxon>
        <taxon>Bacillati</taxon>
        <taxon>Actinomycetota</taxon>
        <taxon>Actinomycetes</taxon>
        <taxon>Micrococcales</taxon>
        <taxon>Microbacteriaceae</taxon>
        <taxon>Cryobacterium</taxon>
    </lineage>
</organism>
<name>A0A3A5MCF0_9MICO</name>
<dbReference type="EC" id="5.1.3.2" evidence="5"/>
<comment type="catalytic activity">
    <reaction evidence="1">
        <text>UDP-alpha-D-glucose = UDP-alpha-D-galactose</text>
        <dbReference type="Rhea" id="RHEA:22168"/>
        <dbReference type="ChEBI" id="CHEBI:58885"/>
        <dbReference type="ChEBI" id="CHEBI:66914"/>
        <dbReference type="EC" id="5.1.3.2"/>
    </reaction>
</comment>
<evidence type="ECO:0000256" key="2">
    <source>
        <dbReference type="ARBA" id="ARBA00001911"/>
    </source>
</evidence>
<gene>
    <name evidence="13" type="primary">galE</name>
    <name evidence="13" type="ORF">D6T64_13175</name>
</gene>
<evidence type="ECO:0000256" key="10">
    <source>
        <dbReference type="ARBA" id="ARBA00031367"/>
    </source>
</evidence>
<dbReference type="AlphaFoldDB" id="A0A3A5MCF0"/>
<evidence type="ECO:0000256" key="4">
    <source>
        <dbReference type="ARBA" id="ARBA00007637"/>
    </source>
</evidence>
<dbReference type="PANTHER" id="PTHR43725:SF53">
    <property type="entry name" value="UDP-ARABINOSE 4-EPIMERASE 1"/>
    <property type="match status" value="1"/>
</dbReference>
<protein>
    <recommendedName>
        <fullName evidence="6">UDP-glucose 4-epimerase</fullName>
        <ecNumber evidence="5">5.1.3.2</ecNumber>
    </recommendedName>
    <alternativeName>
        <fullName evidence="11">Galactowaldenase</fullName>
    </alternativeName>
    <alternativeName>
        <fullName evidence="10">UDP-galactose 4-epimerase</fullName>
    </alternativeName>
</protein>
<dbReference type="Pfam" id="PF01370">
    <property type="entry name" value="Epimerase"/>
    <property type="match status" value="1"/>
</dbReference>
<dbReference type="GO" id="GO:0033499">
    <property type="term" value="P:galactose catabolic process via UDP-galactose, Leloir pathway"/>
    <property type="evidence" value="ECO:0007669"/>
    <property type="project" value="TreeGrafter"/>
</dbReference>
<dbReference type="Gene3D" id="3.90.25.10">
    <property type="entry name" value="UDP-galactose 4-epimerase, domain 1"/>
    <property type="match status" value="1"/>
</dbReference>
<feature type="domain" description="NAD-dependent epimerase/dehydratase" evidence="12">
    <location>
        <begin position="3"/>
        <end position="251"/>
    </location>
</feature>
<keyword evidence="9" id="KW-0119">Carbohydrate metabolism</keyword>
<evidence type="ECO:0000313" key="13">
    <source>
        <dbReference type="EMBL" id="RJT87807.1"/>
    </source>
</evidence>
<dbReference type="GO" id="GO:0003978">
    <property type="term" value="F:UDP-glucose 4-epimerase activity"/>
    <property type="evidence" value="ECO:0007669"/>
    <property type="project" value="UniProtKB-EC"/>
</dbReference>
<proteinExistence type="inferred from homology"/>
<dbReference type="InterPro" id="IPR001509">
    <property type="entry name" value="Epimerase_deHydtase"/>
</dbReference>
<evidence type="ECO:0000256" key="6">
    <source>
        <dbReference type="ARBA" id="ARBA00018569"/>
    </source>
</evidence>
<keyword evidence="7" id="KW-0520">NAD</keyword>
<evidence type="ECO:0000259" key="12">
    <source>
        <dbReference type="Pfam" id="PF01370"/>
    </source>
</evidence>
<evidence type="ECO:0000256" key="5">
    <source>
        <dbReference type="ARBA" id="ARBA00013189"/>
    </source>
</evidence>
<dbReference type="NCBIfam" id="TIGR01179">
    <property type="entry name" value="galE"/>
    <property type="match status" value="1"/>
</dbReference>
<comment type="pathway">
    <text evidence="3">Carbohydrate metabolism; galactose metabolism.</text>
</comment>
<comment type="similarity">
    <text evidence="4">Belongs to the NAD(P)-dependent epimerase/dehydratase family.</text>
</comment>
<dbReference type="PANTHER" id="PTHR43725">
    <property type="entry name" value="UDP-GLUCOSE 4-EPIMERASE"/>
    <property type="match status" value="1"/>
</dbReference>
<dbReference type="RefSeq" id="WP_119975143.1">
    <property type="nucleotide sequence ID" value="NZ_JBHSQA010000011.1"/>
</dbReference>
<reference evidence="13 14" key="1">
    <citation type="submission" date="2018-09" db="EMBL/GenBank/DDBJ databases">
        <title>Novel species of Cryobacterium.</title>
        <authorList>
            <person name="Liu Q."/>
            <person name="Xin Y.-H."/>
        </authorList>
    </citation>
    <scope>NUCLEOTIDE SEQUENCE [LARGE SCALE GENOMIC DNA]</scope>
    <source>
        <strain evidence="13 14">Hh39</strain>
    </source>
</reference>